<evidence type="ECO:0000313" key="1">
    <source>
        <dbReference type="EMBL" id="CAE8606948.1"/>
    </source>
</evidence>
<organism evidence="1 2">
    <name type="scientific">Polarella glacialis</name>
    <name type="common">Dinoflagellate</name>
    <dbReference type="NCBI Taxonomy" id="89957"/>
    <lineage>
        <taxon>Eukaryota</taxon>
        <taxon>Sar</taxon>
        <taxon>Alveolata</taxon>
        <taxon>Dinophyceae</taxon>
        <taxon>Suessiales</taxon>
        <taxon>Suessiaceae</taxon>
        <taxon>Polarella</taxon>
    </lineage>
</organism>
<dbReference type="Gene3D" id="3.40.50.300">
    <property type="entry name" value="P-loop containing nucleotide triphosphate hydrolases"/>
    <property type="match status" value="1"/>
</dbReference>
<dbReference type="InterPro" id="IPR027417">
    <property type="entry name" value="P-loop_NTPase"/>
</dbReference>
<keyword evidence="2" id="KW-1185">Reference proteome</keyword>
<proteinExistence type="predicted"/>
<gene>
    <name evidence="1" type="ORF">PGLA1383_LOCUS24899</name>
</gene>
<dbReference type="OrthoDB" id="446916at2759"/>
<dbReference type="InterPro" id="IPR039904">
    <property type="entry name" value="TRANK1"/>
</dbReference>
<reference evidence="1" key="1">
    <citation type="submission" date="2021-02" db="EMBL/GenBank/DDBJ databases">
        <authorList>
            <person name="Dougan E. K."/>
            <person name="Rhodes N."/>
            <person name="Thang M."/>
            <person name="Chan C."/>
        </authorList>
    </citation>
    <scope>NUCLEOTIDE SEQUENCE</scope>
</reference>
<protein>
    <submittedName>
        <fullName evidence="1">Uncharacterized protein</fullName>
    </submittedName>
</protein>
<dbReference type="SUPFAM" id="SSF52540">
    <property type="entry name" value="P-loop containing nucleoside triphosphate hydrolases"/>
    <property type="match status" value="1"/>
</dbReference>
<dbReference type="Proteomes" id="UP000654075">
    <property type="component" value="Unassembled WGS sequence"/>
</dbReference>
<dbReference type="PANTHER" id="PTHR21529:SF4">
    <property type="entry name" value="TPR AND ANKYRIN REPEAT-CONTAINING PROTEIN 1"/>
    <property type="match status" value="1"/>
</dbReference>
<comment type="caution">
    <text evidence="1">The sequence shown here is derived from an EMBL/GenBank/DDBJ whole genome shotgun (WGS) entry which is preliminary data.</text>
</comment>
<sequence>MAAAAPIWPCVFHGSFVENFSLLKQEEGEAVRAVVEKMMQGRDWNLNGTPVRKSCSTSPAIHEQMHEESGFVLTTAIGTQRLVWWVELDVRLRRQALVIHHLLSDKQKLDERLQALQQFQATLSDKVVKFCPELGIVVVAAFLRRSLRLPVCLQKRFELHSFHLKELVRSAARTNFTAPYQLDEDEEVALRSIGNDVLFLLGRSGCGKTTVLTHAVCSLVQASSNHDFWEPTAMVLLTKAPKLADSIARLVQQLLNGMVLAGNLPPEAAIVTAPSLQGGMNQLLRNLPSLLAKDFDPARTGPLVLDFATFLRLLDASVDGQSFFQPPYATDAQAAIYRKRIAAGDVRTGGFQEDEEITYEFFIKNISPKLYPPLIRQDQPAVVFQDFLSVISGSLRAARSPTGTLTQSEYIDGITTCGECVPELKDSMFRDDHNARVRVWAAYEQYVEKKKELHRYDSSDPPRALLQRIRKFQTDNHTVPGIRHLAALLNDE</sequence>
<evidence type="ECO:0000313" key="2">
    <source>
        <dbReference type="Proteomes" id="UP000654075"/>
    </source>
</evidence>
<dbReference type="PANTHER" id="PTHR21529">
    <property type="entry name" value="MAMMARY TURMOR VIRUS RECEPTOR HOMOLOG 1, 2 MTVR1, 2"/>
    <property type="match status" value="1"/>
</dbReference>
<dbReference type="EMBL" id="CAJNNV010020119">
    <property type="protein sequence ID" value="CAE8606948.1"/>
    <property type="molecule type" value="Genomic_DNA"/>
</dbReference>
<dbReference type="AlphaFoldDB" id="A0A813EY81"/>
<name>A0A813EY81_POLGL</name>
<accession>A0A813EY81</accession>
<feature type="non-terminal residue" evidence="1">
    <location>
        <position position="492"/>
    </location>
</feature>